<protein>
    <submittedName>
        <fullName evidence="2">Uncharacterized protein</fullName>
    </submittedName>
</protein>
<proteinExistence type="predicted"/>
<accession>A0A9D5WW68</accession>
<dbReference type="EMBL" id="JABZTM010000100">
    <property type="protein sequence ID" value="MBF1447419.1"/>
    <property type="molecule type" value="Genomic_DNA"/>
</dbReference>
<evidence type="ECO:0000313" key="2">
    <source>
        <dbReference type="EMBL" id="MBF1447419.1"/>
    </source>
</evidence>
<comment type="caution">
    <text evidence="2">The sequence shown here is derived from an EMBL/GenBank/DDBJ whole genome shotgun (WGS) entry which is preliminary data.</text>
</comment>
<keyword evidence="1" id="KW-0472">Membrane</keyword>
<keyword evidence="1" id="KW-1133">Transmembrane helix</keyword>
<sequence>MATKIKAIKCPQCGSEKHEQLDEKRYRCKSCGTEFYIDDDDININVNHHYEYQSQSSSSLNKLLSSGTKIGIVAMLAPIAIVFILFYSALTTDHSKSGFLGMSDDAISVRDDYKSVRLIVYNGRPCYFYILNRDFSLGYGDDNPKYVDGYYYGFRDVESGKILKERLLFSEKELRDHNFRVNFDQSPPLFFYQAHRYFSILNDKSIYEMDPKTLTYTDVSKTLFKGKEAMNVGISEVKYLDRDYGEGFIINNNLSATYYYFPATNRLYTEEAFKYARELTPNQLNGEIRDTTYLELQEENVSETSSKGGMLRLWKIHAKFHLGDPQDFGFYNWIQKTFTQERGERLVSATPLTSWFTGFGGKILYRDSNYIFITFRPTISEDASSVFQLHDAYGNTLWTQALNKFSEFKSVMLYNNKLWFCGALDSSEGRDILQIYGFDLKDGKYKIYNTLQEEYKIKAK</sequence>
<keyword evidence="1" id="KW-0812">Transmembrane</keyword>
<dbReference type="Proteomes" id="UP000787419">
    <property type="component" value="Unassembled WGS sequence"/>
</dbReference>
<evidence type="ECO:0000313" key="3">
    <source>
        <dbReference type="Proteomes" id="UP000787419"/>
    </source>
</evidence>
<gene>
    <name evidence="2" type="ORF">HXN55_08575</name>
</gene>
<organism evidence="2 3">
    <name type="scientific">Prevotella nigrescens</name>
    <dbReference type="NCBI Taxonomy" id="28133"/>
    <lineage>
        <taxon>Bacteria</taxon>
        <taxon>Pseudomonadati</taxon>
        <taxon>Bacteroidota</taxon>
        <taxon>Bacteroidia</taxon>
        <taxon>Bacteroidales</taxon>
        <taxon>Prevotellaceae</taxon>
        <taxon>Prevotella</taxon>
    </lineage>
</organism>
<dbReference type="RefSeq" id="WP_278490884.1">
    <property type="nucleotide sequence ID" value="NZ_JABZTM010000100.1"/>
</dbReference>
<evidence type="ECO:0000256" key="1">
    <source>
        <dbReference type="SAM" id="Phobius"/>
    </source>
</evidence>
<reference evidence="2" key="1">
    <citation type="submission" date="2020-04" db="EMBL/GenBank/DDBJ databases">
        <title>Deep metagenomics examines the oral microbiome during advanced dental caries in children, revealing novel taxa and co-occurrences with host molecules.</title>
        <authorList>
            <person name="Baker J.L."/>
            <person name="Morton J.T."/>
            <person name="Dinis M."/>
            <person name="Alvarez R."/>
            <person name="Tran N.C."/>
            <person name="Knight R."/>
            <person name="Edlund A."/>
        </authorList>
    </citation>
    <scope>NUCLEOTIDE SEQUENCE</scope>
    <source>
        <strain evidence="2">JCVI_32_bin.50</strain>
    </source>
</reference>
<feature type="transmembrane region" description="Helical" evidence="1">
    <location>
        <begin position="70"/>
        <end position="90"/>
    </location>
</feature>
<name>A0A9D5WW68_9BACT</name>
<dbReference type="AlphaFoldDB" id="A0A9D5WW68"/>